<protein>
    <submittedName>
        <fullName evidence="2">Replication protein</fullName>
    </submittedName>
</protein>
<evidence type="ECO:0000313" key="2">
    <source>
        <dbReference type="EMBL" id="SUM43590.1"/>
    </source>
</evidence>
<keyword evidence="3" id="KW-1185">Reference proteome</keyword>
<organism evidence="2 3">
    <name type="scientific">Staphylococcus intermedius NCTC 11048</name>
    <dbReference type="NCBI Taxonomy" id="1141106"/>
    <lineage>
        <taxon>Bacteria</taxon>
        <taxon>Bacillati</taxon>
        <taxon>Bacillota</taxon>
        <taxon>Bacilli</taxon>
        <taxon>Bacillales</taxon>
        <taxon>Staphylococcaceae</taxon>
        <taxon>Staphylococcus</taxon>
        <taxon>Staphylococcus intermedius group</taxon>
    </lineage>
</organism>
<dbReference type="InterPro" id="IPR010724">
    <property type="entry name" value="RepA_N"/>
</dbReference>
<sequence length="490" mass="57663">MTHQVKYKIYTDNKLEEFNKLYTFLFTERQYGHLKLKVKYLYSILANQLTKDVRNGYAVKDANGRYVLRITRKAIASLLKSSEATAKSHINQLIEAGLIKEEVTSGNQPNKITFESDLEFTNAASTYNNNKYTFYRIPKFLEHDYYSKLSITDRLVYTIIRNQYRISIANSESTTKYIDEHGKIFTCIQNNTLIQLLNISEPTLIKAKKKLIALGLIRQAELSVKESCKTYVRYYVYEPIALPVKNMKRKVKTTKYKLTAITPKYTRRVLFFKPNTSKILVGTPQKFKSINTSNINTKYSNTINNDMYDMYNEKGETNNYQFKHNTFNQQDDEDSFKYNDQQRNLYFDAFPEQIVLALKPYNFEDARAFMSIMCKTKNEINKYNQDSDQRSDLTLEEMELELANTIHRVTRTMKTKNETPRQMSGYFKTAVIDTIWEYLITLEAAYGEELCKLILEDRSEFAEEQLELVKRSKDVYMRAYKSMRHKTYSA</sequence>
<name>A0A380FZP8_STAIN</name>
<dbReference type="EMBL" id="UHDP01000001">
    <property type="protein sequence ID" value="SUM43590.1"/>
    <property type="molecule type" value="Genomic_DNA"/>
</dbReference>
<feature type="domain" description="Replication initiator A N-terminal" evidence="1">
    <location>
        <begin position="133"/>
        <end position="211"/>
    </location>
</feature>
<reference evidence="2 3" key="1">
    <citation type="submission" date="2018-06" db="EMBL/GenBank/DDBJ databases">
        <authorList>
            <consortium name="Pathogen Informatics"/>
            <person name="Doyle S."/>
        </authorList>
    </citation>
    <scope>NUCLEOTIDE SEQUENCE [LARGE SCALE GENOMIC DNA]</scope>
    <source>
        <strain evidence="3">NCTC 11048</strain>
    </source>
</reference>
<dbReference type="Pfam" id="PF06970">
    <property type="entry name" value="RepA_N"/>
    <property type="match status" value="1"/>
</dbReference>
<proteinExistence type="predicted"/>
<accession>A0A380FZP8</accession>
<dbReference type="Proteomes" id="UP000255549">
    <property type="component" value="Unassembled WGS sequence"/>
</dbReference>
<evidence type="ECO:0000313" key="3">
    <source>
        <dbReference type="Proteomes" id="UP000255549"/>
    </source>
</evidence>
<dbReference type="STRING" id="1141106.GCA_000308095_02534"/>
<gene>
    <name evidence="2" type="ORF">NCTC11048_00056</name>
</gene>
<dbReference type="RefSeq" id="WP_019167317.1">
    <property type="nucleotide sequence ID" value="NZ_CAIB01000021.1"/>
</dbReference>
<evidence type="ECO:0000259" key="1">
    <source>
        <dbReference type="Pfam" id="PF06970"/>
    </source>
</evidence>
<dbReference type="AlphaFoldDB" id="A0A380FZP8"/>